<evidence type="ECO:0000313" key="3">
    <source>
        <dbReference type="Proteomes" id="UP000253141"/>
    </source>
</evidence>
<dbReference type="RefSeq" id="WP_114461353.1">
    <property type="nucleotide sequence ID" value="NZ_QPIW01000008.1"/>
</dbReference>
<keyword evidence="3" id="KW-1185">Reference proteome</keyword>
<dbReference type="Pfam" id="PF06983">
    <property type="entry name" value="3-dmu-9_3-mt"/>
    <property type="match status" value="1"/>
</dbReference>
<dbReference type="OrthoDB" id="9795306at2"/>
<dbReference type="EMBL" id="QPIW01000008">
    <property type="protein sequence ID" value="RDB05749.1"/>
    <property type="molecule type" value="Genomic_DNA"/>
</dbReference>
<dbReference type="PANTHER" id="PTHR33990">
    <property type="entry name" value="PROTEIN YJDN-RELATED"/>
    <property type="match status" value="1"/>
</dbReference>
<reference evidence="2 3" key="1">
    <citation type="submission" date="2018-07" db="EMBL/GenBank/DDBJ databases">
        <title>Genome analysis of Runella aurantiaca.</title>
        <authorList>
            <person name="Yang X."/>
        </authorList>
    </citation>
    <scope>NUCLEOTIDE SEQUENCE [LARGE SCALE GENOMIC DNA]</scope>
    <source>
        <strain evidence="2 3">YX9</strain>
    </source>
</reference>
<dbReference type="InterPro" id="IPR029068">
    <property type="entry name" value="Glyas_Bleomycin-R_OHBP_Dase"/>
</dbReference>
<gene>
    <name evidence="2" type="ORF">DVG78_12220</name>
</gene>
<comment type="caution">
    <text evidence="2">The sequence shown here is derived from an EMBL/GenBank/DDBJ whole genome shotgun (WGS) entry which is preliminary data.</text>
</comment>
<dbReference type="Gene3D" id="3.10.180.10">
    <property type="entry name" value="2,3-Dihydroxybiphenyl 1,2-Dioxygenase, domain 1"/>
    <property type="match status" value="1"/>
</dbReference>
<dbReference type="AlphaFoldDB" id="A0A369I7K3"/>
<name>A0A369I7K3_9BACT</name>
<organism evidence="2 3">
    <name type="scientific">Runella aurantiaca</name>
    <dbReference type="NCBI Taxonomy" id="2282308"/>
    <lineage>
        <taxon>Bacteria</taxon>
        <taxon>Pseudomonadati</taxon>
        <taxon>Bacteroidota</taxon>
        <taxon>Cytophagia</taxon>
        <taxon>Cytophagales</taxon>
        <taxon>Spirosomataceae</taxon>
        <taxon>Runella</taxon>
    </lineage>
</organism>
<feature type="domain" description="PhnB-like" evidence="1">
    <location>
        <begin position="4"/>
        <end position="135"/>
    </location>
</feature>
<sequence length="142" mass="15626">MATVNPYLNFLGNTEEAFNFYKSVFGGEFVGLQRFKDTPEADKLSAADQDKIMHVALPIGSNTILMGTDALESMGHTLTLGNNLSLAIGAESKEEAEKIFHGLAEGGEVEMPLQDTFWGAYFGMTADKFGIKWMVNFDYPQN</sequence>
<dbReference type="Proteomes" id="UP000253141">
    <property type="component" value="Unassembled WGS sequence"/>
</dbReference>
<accession>A0A369I7K3</accession>
<dbReference type="CDD" id="cd06588">
    <property type="entry name" value="PhnB_like"/>
    <property type="match status" value="1"/>
</dbReference>
<dbReference type="PANTHER" id="PTHR33990:SF1">
    <property type="entry name" value="PROTEIN YJDN"/>
    <property type="match status" value="1"/>
</dbReference>
<protein>
    <submittedName>
        <fullName evidence="2">VOC family protein</fullName>
    </submittedName>
</protein>
<evidence type="ECO:0000259" key="1">
    <source>
        <dbReference type="Pfam" id="PF06983"/>
    </source>
</evidence>
<proteinExistence type="predicted"/>
<dbReference type="SUPFAM" id="SSF54593">
    <property type="entry name" value="Glyoxalase/Bleomycin resistance protein/Dihydroxybiphenyl dioxygenase"/>
    <property type="match status" value="1"/>
</dbReference>
<dbReference type="InterPro" id="IPR028973">
    <property type="entry name" value="PhnB-like"/>
</dbReference>
<evidence type="ECO:0000313" key="2">
    <source>
        <dbReference type="EMBL" id="RDB05749.1"/>
    </source>
</evidence>